<organism evidence="2 3">
    <name type="scientific">Fusarium oxysporum f. sp. lycopersici (strain 4287 / CBS 123668 / FGSC 9935 / NRRL 34936)</name>
    <name type="common">Fusarium vascular wilt of tomato</name>
    <dbReference type="NCBI Taxonomy" id="426428"/>
    <lineage>
        <taxon>Eukaryota</taxon>
        <taxon>Fungi</taxon>
        <taxon>Dikarya</taxon>
        <taxon>Ascomycota</taxon>
        <taxon>Pezizomycotina</taxon>
        <taxon>Sordariomycetes</taxon>
        <taxon>Hypocreomycetidae</taxon>
        <taxon>Hypocreales</taxon>
        <taxon>Nectriaceae</taxon>
        <taxon>Fusarium</taxon>
        <taxon>Fusarium oxysporum species complex</taxon>
    </lineage>
</organism>
<name>A0A0J9W5H0_FUSO4</name>
<accession>A0A0J9W5H0</accession>
<dbReference type="KEGG" id="fox:FOXG_22129"/>
<dbReference type="RefSeq" id="XP_018256158.1">
    <property type="nucleotide sequence ID" value="XM_018402527.1"/>
</dbReference>
<dbReference type="Proteomes" id="UP000009097">
    <property type="component" value="Unassembled WGS sequence"/>
</dbReference>
<protein>
    <submittedName>
        <fullName evidence="2">Uncharacterized protein</fullName>
    </submittedName>
</protein>
<gene>
    <name evidence="2" type="ORF">FOXG_22129</name>
</gene>
<evidence type="ECO:0000313" key="2">
    <source>
        <dbReference type="EMBL" id="KNB18113.1"/>
    </source>
</evidence>
<reference evidence="2" key="1">
    <citation type="submission" date="2007-04" db="EMBL/GenBank/DDBJ databases">
        <authorList>
            <consortium name="The Broad Institute Genome Sequencing Platform"/>
            <person name="Birren B."/>
            <person name="Lander E."/>
            <person name="Galagan J."/>
            <person name="Nusbaum C."/>
            <person name="Devon K."/>
            <person name="Ma L.-J."/>
            <person name="Jaffe D."/>
            <person name="Butler J."/>
            <person name="Alvarez P."/>
            <person name="Gnerre S."/>
            <person name="Grabherr M."/>
            <person name="Kleber M."/>
            <person name="Mauceli E."/>
            <person name="Brockman W."/>
            <person name="MacCallum I.A."/>
            <person name="Young S."/>
            <person name="LaButti K."/>
            <person name="DeCaprio D."/>
            <person name="Crawford M."/>
            <person name="Koehrsen M."/>
            <person name="Engels R."/>
            <person name="Montgomery P."/>
            <person name="Pearson M."/>
            <person name="Howarth C."/>
            <person name="Larson L."/>
            <person name="White J."/>
            <person name="O'Leary S."/>
            <person name="Kodira C."/>
            <person name="Zeng Q."/>
            <person name="Yandava C."/>
            <person name="Alvarado L."/>
            <person name="Kistler C."/>
            <person name="Shim W.-B."/>
            <person name="Kang S."/>
            <person name="Woloshuk C."/>
        </authorList>
    </citation>
    <scope>NUCLEOTIDE SEQUENCE</scope>
    <source>
        <strain evidence="2">4287</strain>
    </source>
</reference>
<proteinExistence type="predicted"/>
<evidence type="ECO:0000256" key="1">
    <source>
        <dbReference type="SAM" id="MobiDB-lite"/>
    </source>
</evidence>
<feature type="region of interest" description="Disordered" evidence="1">
    <location>
        <begin position="1"/>
        <end position="35"/>
    </location>
</feature>
<feature type="compositionally biased region" description="Basic and acidic residues" evidence="1">
    <location>
        <begin position="12"/>
        <end position="35"/>
    </location>
</feature>
<sequence>MRELGTFQNDIGVERHGTVIQSDNEKVREGAKEDA</sequence>
<evidence type="ECO:0000313" key="3">
    <source>
        <dbReference type="Proteomes" id="UP000009097"/>
    </source>
</evidence>
<dbReference type="GeneID" id="28962835"/>
<reference evidence="2" key="2">
    <citation type="journal article" date="2010" name="Nature">
        <title>Comparative genomics reveals mobile pathogenicity chromosomes in Fusarium.</title>
        <authorList>
            <person name="Ma L.J."/>
            <person name="van der Does H.C."/>
            <person name="Borkovich K.A."/>
            <person name="Coleman J.J."/>
            <person name="Daboussi M.J."/>
            <person name="Di Pietro A."/>
            <person name="Dufresne M."/>
            <person name="Freitag M."/>
            <person name="Grabherr M."/>
            <person name="Henrissat B."/>
            <person name="Houterman P.M."/>
            <person name="Kang S."/>
            <person name="Shim W.B."/>
            <person name="Woloshuk C."/>
            <person name="Xie X."/>
            <person name="Xu J.R."/>
            <person name="Antoniw J."/>
            <person name="Baker S.E."/>
            <person name="Bluhm B.H."/>
            <person name="Breakspear A."/>
            <person name="Brown D.W."/>
            <person name="Butchko R.A."/>
            <person name="Chapman S."/>
            <person name="Coulson R."/>
            <person name="Coutinho P.M."/>
            <person name="Danchin E.G."/>
            <person name="Diener A."/>
            <person name="Gale L.R."/>
            <person name="Gardiner D.M."/>
            <person name="Goff S."/>
            <person name="Hammond-Kosack K.E."/>
            <person name="Hilburn K."/>
            <person name="Hua-Van A."/>
            <person name="Jonkers W."/>
            <person name="Kazan K."/>
            <person name="Kodira C.D."/>
            <person name="Koehrsen M."/>
            <person name="Kumar L."/>
            <person name="Lee Y.H."/>
            <person name="Li L."/>
            <person name="Manners J.M."/>
            <person name="Miranda-Saavedra D."/>
            <person name="Mukherjee M."/>
            <person name="Park G."/>
            <person name="Park J."/>
            <person name="Park S.Y."/>
            <person name="Proctor R.H."/>
            <person name="Regev A."/>
            <person name="Ruiz-Roldan M.C."/>
            <person name="Sain D."/>
            <person name="Sakthikumar S."/>
            <person name="Sykes S."/>
            <person name="Schwartz D.C."/>
            <person name="Turgeon B.G."/>
            <person name="Wapinski I."/>
            <person name="Yoder O."/>
            <person name="Young S."/>
            <person name="Zeng Q."/>
            <person name="Zhou S."/>
            <person name="Galagan J."/>
            <person name="Cuomo C.A."/>
            <person name="Kistler H.C."/>
            <person name="Rep M."/>
        </authorList>
    </citation>
    <scope>NUCLEOTIDE SEQUENCE [LARGE SCALE GENOMIC DNA]</scope>
    <source>
        <strain evidence="2">4287</strain>
    </source>
</reference>
<dbReference type="VEuPathDB" id="FungiDB:FOXG_22129"/>
<dbReference type="AlphaFoldDB" id="A0A0J9W5H0"/>
<dbReference type="EMBL" id="DS231724">
    <property type="protein sequence ID" value="KNB18113.1"/>
    <property type="molecule type" value="Genomic_DNA"/>
</dbReference>